<dbReference type="Gene3D" id="3.30.70.2390">
    <property type="match status" value="1"/>
</dbReference>
<evidence type="ECO:0000256" key="2">
    <source>
        <dbReference type="SAM" id="Phobius"/>
    </source>
</evidence>
<gene>
    <name evidence="4" type="ORF">UT08_C0001G0151</name>
</gene>
<dbReference type="GO" id="GO:0016301">
    <property type="term" value="F:kinase activity"/>
    <property type="evidence" value="ECO:0007669"/>
    <property type="project" value="UniProtKB-KW"/>
</dbReference>
<keyword evidence="2" id="KW-0472">Membrane</keyword>
<evidence type="ECO:0000256" key="1">
    <source>
        <dbReference type="SAM" id="MobiDB-lite"/>
    </source>
</evidence>
<comment type="caution">
    <text evidence="4">The sequence shown here is derived from an EMBL/GenBank/DDBJ whole genome shotgun (WGS) entry which is preliminary data.</text>
</comment>
<dbReference type="Proteomes" id="UP000034081">
    <property type="component" value="Unassembled WGS sequence"/>
</dbReference>
<keyword evidence="2" id="KW-0812">Transmembrane</keyword>
<feature type="region of interest" description="Disordered" evidence="1">
    <location>
        <begin position="1"/>
        <end position="26"/>
    </location>
</feature>
<accession>A0A0G0LEC8</accession>
<sequence>MEEENNKLQADSPDNPRTRVGFPEAAPKAKKSGMKLVLIIIIVLSILASAAWFVFGRGGNIPVSEEPTPTPFFNEQPTSMPIPTETEVDKSELKIQVLNGTGIAGGAGTLKTKLEALDFSNIEVGNASPQNYTSAEVTFSSSIPESVEQELTDLLEDTYQDVKLKTGSTTDFDIKIITGYPQGYSPSPTKVITPTLTPKPTTTGSITPTINPSITPTKTPTTTP</sequence>
<proteinExistence type="predicted"/>
<dbReference type="STRING" id="1618570.UT08_C0001G0151"/>
<protein>
    <submittedName>
        <fullName evidence="4">Putative serine/threonine-protein kinase drkB</fullName>
    </submittedName>
</protein>
<feature type="transmembrane region" description="Helical" evidence="2">
    <location>
        <begin position="36"/>
        <end position="55"/>
    </location>
</feature>
<evidence type="ECO:0000259" key="3">
    <source>
        <dbReference type="Pfam" id="PF13399"/>
    </source>
</evidence>
<organism evidence="4 5">
    <name type="scientific">Candidatus Woesebacteria bacterium GW2011_GWB1_38_8</name>
    <dbReference type="NCBI Taxonomy" id="1618570"/>
    <lineage>
        <taxon>Bacteria</taxon>
        <taxon>Candidatus Woeseibacteriota</taxon>
    </lineage>
</organism>
<feature type="domain" description="LytR/CpsA/Psr regulator C-terminal" evidence="3">
    <location>
        <begin position="93"/>
        <end position="178"/>
    </location>
</feature>
<reference evidence="4 5" key="1">
    <citation type="journal article" date="2015" name="Nature">
        <title>rRNA introns, odd ribosomes, and small enigmatic genomes across a large radiation of phyla.</title>
        <authorList>
            <person name="Brown C.T."/>
            <person name="Hug L.A."/>
            <person name="Thomas B.C."/>
            <person name="Sharon I."/>
            <person name="Castelle C.J."/>
            <person name="Singh A."/>
            <person name="Wilkins M.J."/>
            <person name="Williams K.H."/>
            <person name="Banfield J.F."/>
        </authorList>
    </citation>
    <scope>NUCLEOTIDE SEQUENCE [LARGE SCALE GENOMIC DNA]</scope>
</reference>
<evidence type="ECO:0000313" key="4">
    <source>
        <dbReference type="EMBL" id="KKQ86285.1"/>
    </source>
</evidence>
<dbReference type="EMBL" id="LBVL01000001">
    <property type="protein sequence ID" value="KKQ86285.1"/>
    <property type="molecule type" value="Genomic_DNA"/>
</dbReference>
<evidence type="ECO:0000313" key="5">
    <source>
        <dbReference type="Proteomes" id="UP000034081"/>
    </source>
</evidence>
<dbReference type="Pfam" id="PF13399">
    <property type="entry name" value="LytR_C"/>
    <property type="match status" value="1"/>
</dbReference>
<keyword evidence="4" id="KW-0808">Transferase</keyword>
<dbReference type="InterPro" id="IPR027381">
    <property type="entry name" value="LytR/CpsA/Psr_C"/>
</dbReference>
<dbReference type="AlphaFoldDB" id="A0A0G0LEC8"/>
<keyword evidence="2" id="KW-1133">Transmembrane helix</keyword>
<keyword evidence="4" id="KW-0418">Kinase</keyword>
<feature type="region of interest" description="Disordered" evidence="1">
    <location>
        <begin position="195"/>
        <end position="224"/>
    </location>
</feature>
<name>A0A0G0LEC8_9BACT</name>